<dbReference type="InterPro" id="IPR011990">
    <property type="entry name" value="TPR-like_helical_dom_sf"/>
</dbReference>
<dbReference type="PROSITE" id="PS50005">
    <property type="entry name" value="TPR"/>
    <property type="match status" value="2"/>
</dbReference>
<dbReference type="Gene3D" id="3.40.50.150">
    <property type="entry name" value="Vaccinia Virus protein VP39"/>
    <property type="match status" value="1"/>
</dbReference>
<dbReference type="RefSeq" id="WP_122014235.1">
    <property type="nucleotide sequence ID" value="NZ_CP033169.1"/>
</dbReference>
<dbReference type="GO" id="GO:0016740">
    <property type="term" value="F:transferase activity"/>
    <property type="evidence" value="ECO:0007669"/>
    <property type="project" value="UniProtKB-KW"/>
</dbReference>
<dbReference type="SUPFAM" id="SSF53335">
    <property type="entry name" value="S-adenosyl-L-methionine-dependent methyltransferases"/>
    <property type="match status" value="1"/>
</dbReference>
<dbReference type="InterPro" id="IPR001173">
    <property type="entry name" value="Glyco_trans_2-like"/>
</dbReference>
<feature type="domain" description="Glycosyltransferase 2-like" evidence="2">
    <location>
        <begin position="7"/>
        <end position="173"/>
    </location>
</feature>
<dbReference type="AlphaFoldDB" id="A0A3G2R3F6"/>
<dbReference type="EMBL" id="CP033169">
    <property type="protein sequence ID" value="AYO29932.1"/>
    <property type="molecule type" value="Genomic_DNA"/>
</dbReference>
<dbReference type="SMART" id="SM00028">
    <property type="entry name" value="TPR"/>
    <property type="match status" value="4"/>
</dbReference>
<dbReference type="SUPFAM" id="SSF48452">
    <property type="entry name" value="TPR-like"/>
    <property type="match status" value="2"/>
</dbReference>
<evidence type="ECO:0000313" key="3">
    <source>
        <dbReference type="EMBL" id="AYO29932.1"/>
    </source>
</evidence>
<dbReference type="Proteomes" id="UP000280960">
    <property type="component" value="Chromosome"/>
</dbReference>
<dbReference type="Pfam" id="PF00535">
    <property type="entry name" value="Glycos_transf_2"/>
    <property type="match status" value="2"/>
</dbReference>
<protein>
    <submittedName>
        <fullName evidence="3">Glycosyltransferase</fullName>
    </submittedName>
</protein>
<evidence type="ECO:0000256" key="1">
    <source>
        <dbReference type="PROSITE-ProRule" id="PRU00339"/>
    </source>
</evidence>
<dbReference type="Pfam" id="PF13181">
    <property type="entry name" value="TPR_8"/>
    <property type="match status" value="2"/>
</dbReference>
<sequence>MIKEFSSIIILTHNQLEYTKQCLESIRQYTNVPYEIIVVDNGSTDGTVDYLDKQEDIILIKNDENLGFAKGCNQGINVSKGEFIVLLNNDTIVTKNWLKNMVDFMTTHKDAGIVGPVTNNVSGMQKINVDLKTIEDIHKFADKYNSNNLKYKKTLRLVGFCMMIRKELLDEIGKLDEKFGIGNFEDDDLCIRTILNDKFLYILESTFIYHYGSVTFRNNNLDYKKIMEENMDYFMKKWGLNADYYRNFNPFFISKIPKTVKRILDIGCGMGALGLELKNHGNVYVDGIEINDKAAQIASKVLDKVYIGDAEKIINELPKGYYDVVALGDVIEHLFNPWEFIKKVKKVLKKNGIILSSIPNISNISIIKSLLSGQWEYVDSGLLDRTHIRFFTYNSIKKMFDDAGYYIKDVTKLVSGIKSSRDNTLLYYLDNISKILGYSYNYKNEGDAYQYVIVAAKKVPSTLSLCLITKDEEKNIARCINSVKDIVDEIVVVDTGSKDKTVEIAESFGAKIIHAKWEDDFSKARNIAIENAKSDWILFLDADEEIAKEDVGKIRPLLNDDTVEAYILKFVNYGGTNVSNGMTEIHYNFRIFRNNGKLKYIYPIHENLRNVKDNRVPVFKNADVTILHYGYLNETRIEKKKTERYINILLKYLMDHPNDKFQHGNLAVEYFNTGDYHKALKHLLIATKGMDVNSYAATRLLRYLISTYTALKDYDTALKIINDAKAYYADVPDFKFLEGMIYIDQKRYNKAIELFKECLSMGEYKGIFVTMGGTGSYRARYMIGLCYEKLNRLNDAVKEYMELLKENPNYQEVFIKLFDTFVKNEKPEDVNEFFNKYVDKKSPMNYVILARLYMNVGRYDIAKGYLDSINIDIEGLNNLRGLADMGMKDFENAIKHFGMEYGKAREEAIYHEVLCHIILKDTDKAKDLLWKIPDSSDKKLYMTMIGEMRAKYDDIKDSFFNLLDTLIKIKEYDLYNDVLNLYVGRFARADYERYGQMMINYGLEELAVEAYIKAADLKSRNPEVYRYLAQKALEKELYDEALSFAARAFEIDKTDVDNYILIYKIYRVMGKEDDAEEVNMMIKEIYPEMDLEEVTV</sequence>
<feature type="domain" description="Glycosyltransferase 2-like" evidence="2">
    <location>
        <begin position="464"/>
        <end position="594"/>
    </location>
</feature>
<reference evidence="3 4" key="1">
    <citation type="submission" date="2018-10" db="EMBL/GenBank/DDBJ databases">
        <authorList>
            <person name="Zhang X."/>
        </authorList>
    </citation>
    <scope>NUCLEOTIDE SEQUENCE [LARGE SCALE GENOMIC DNA]</scope>
    <source>
        <strain evidence="3 4">SK-G1</strain>
    </source>
</reference>
<keyword evidence="4" id="KW-1185">Reference proteome</keyword>
<evidence type="ECO:0000259" key="2">
    <source>
        <dbReference type="Pfam" id="PF00535"/>
    </source>
</evidence>
<dbReference type="CDD" id="cd02511">
    <property type="entry name" value="Beta4Glucosyltransferase"/>
    <property type="match status" value="1"/>
</dbReference>
<keyword evidence="3" id="KW-0808">Transferase</keyword>
<dbReference type="Pfam" id="PF13489">
    <property type="entry name" value="Methyltransf_23"/>
    <property type="match status" value="1"/>
</dbReference>
<organism evidence="3 4">
    <name type="scientific">Biomaibacter acetigenes</name>
    <dbReference type="NCBI Taxonomy" id="2316383"/>
    <lineage>
        <taxon>Bacteria</taxon>
        <taxon>Bacillati</taxon>
        <taxon>Bacillota</taxon>
        <taxon>Clostridia</taxon>
        <taxon>Thermosediminibacterales</taxon>
        <taxon>Tepidanaerobacteraceae</taxon>
        <taxon>Biomaibacter</taxon>
    </lineage>
</organism>
<dbReference type="InterPro" id="IPR019734">
    <property type="entry name" value="TPR_rpt"/>
</dbReference>
<dbReference type="KEGG" id="bacg:D2962_04320"/>
<keyword evidence="1" id="KW-0802">TPR repeat</keyword>
<dbReference type="CDD" id="cd02440">
    <property type="entry name" value="AdoMet_MTases"/>
    <property type="match status" value="1"/>
</dbReference>
<dbReference type="InterPro" id="IPR029063">
    <property type="entry name" value="SAM-dependent_MTases_sf"/>
</dbReference>
<dbReference type="Gene3D" id="1.25.40.10">
    <property type="entry name" value="Tetratricopeptide repeat domain"/>
    <property type="match status" value="3"/>
</dbReference>
<dbReference type="SUPFAM" id="SSF53448">
    <property type="entry name" value="Nucleotide-diphospho-sugar transferases"/>
    <property type="match status" value="2"/>
</dbReference>
<dbReference type="InterPro" id="IPR029044">
    <property type="entry name" value="Nucleotide-diphossugar_trans"/>
</dbReference>
<dbReference type="Gene3D" id="3.90.550.10">
    <property type="entry name" value="Spore Coat Polysaccharide Biosynthesis Protein SpsA, Chain A"/>
    <property type="match status" value="2"/>
</dbReference>
<evidence type="ECO:0000313" key="4">
    <source>
        <dbReference type="Proteomes" id="UP000280960"/>
    </source>
</evidence>
<dbReference type="CDD" id="cd04186">
    <property type="entry name" value="GT_2_like_c"/>
    <property type="match status" value="1"/>
</dbReference>
<proteinExistence type="predicted"/>
<name>A0A3G2R3F6_9FIRM</name>
<dbReference type="PANTHER" id="PTHR43630">
    <property type="entry name" value="POLY-BETA-1,6-N-ACETYL-D-GLUCOSAMINE SYNTHASE"/>
    <property type="match status" value="1"/>
</dbReference>
<accession>A0A3G2R3F6</accession>
<feature type="repeat" description="TPR" evidence="1">
    <location>
        <begin position="732"/>
        <end position="765"/>
    </location>
</feature>
<gene>
    <name evidence="3" type="ORF">D2962_04320</name>
</gene>
<dbReference type="PANTHER" id="PTHR43630:SF2">
    <property type="entry name" value="GLYCOSYLTRANSFERASE"/>
    <property type="match status" value="1"/>
</dbReference>
<feature type="repeat" description="TPR" evidence="1">
    <location>
        <begin position="777"/>
        <end position="810"/>
    </location>
</feature>